<dbReference type="Proteomes" id="UP000431451">
    <property type="component" value="Unassembled WGS sequence"/>
</dbReference>
<dbReference type="EMBL" id="CAKJVE010000004">
    <property type="protein sequence ID" value="CAG9706921.1"/>
    <property type="molecule type" value="Genomic_DNA"/>
</dbReference>
<dbReference type="PANTHER" id="PTHR10948">
    <property type="entry name" value="TRANSPOSASE"/>
    <property type="match status" value="1"/>
</dbReference>
<dbReference type="Proteomes" id="UP000789738">
    <property type="component" value="Unassembled WGS sequence"/>
</dbReference>
<dbReference type="GO" id="GO:0005829">
    <property type="term" value="C:cytosol"/>
    <property type="evidence" value="ECO:0007669"/>
    <property type="project" value="TreeGrafter"/>
</dbReference>
<dbReference type="AlphaFoldDB" id="A0A650LRJ8"/>
<dbReference type="SUPFAM" id="SSF53098">
    <property type="entry name" value="Ribonuclease H-like"/>
    <property type="match status" value="1"/>
</dbReference>
<evidence type="ECO:0000313" key="2">
    <source>
        <dbReference type="EMBL" id="VCT83619.1"/>
    </source>
</evidence>
<dbReference type="PANTHER" id="PTHR10948:SF23">
    <property type="entry name" value="TRANSPOSASE INSI FOR INSERTION SEQUENCE ELEMENT IS30A-RELATED"/>
    <property type="match status" value="1"/>
</dbReference>
<name>A0A650LRJ8_9CLOT</name>
<dbReference type="InterPro" id="IPR051917">
    <property type="entry name" value="Transposase-Integrase"/>
</dbReference>
<reference evidence="1" key="2">
    <citation type="submission" date="2021-10" db="EMBL/GenBank/DDBJ databases">
        <authorList>
            <person name="Mesa V."/>
        </authorList>
    </citation>
    <scope>NUCLEOTIDE SEQUENCE</scope>
    <source>
        <strain evidence="1">CC3_PB</strain>
    </source>
</reference>
<dbReference type="GO" id="GO:0004803">
    <property type="term" value="F:transposase activity"/>
    <property type="evidence" value="ECO:0007669"/>
    <property type="project" value="TreeGrafter"/>
</dbReference>
<accession>A0A650LRJ8</accession>
<gene>
    <name evidence="1" type="ORF">CNEO_42755</name>
    <name evidence="2" type="ORF">CNEONATNEC25_01216</name>
</gene>
<organism evidence="2 3">
    <name type="scientific">Clostridium neonatale</name>
    <dbReference type="NCBI Taxonomy" id="137838"/>
    <lineage>
        <taxon>Bacteria</taxon>
        <taxon>Bacillati</taxon>
        <taxon>Bacillota</taxon>
        <taxon>Clostridia</taxon>
        <taxon>Eubacteriales</taxon>
        <taxon>Clostridiaceae</taxon>
        <taxon>Clostridium</taxon>
    </lineage>
</organism>
<proteinExistence type="predicted"/>
<evidence type="ECO:0008006" key="4">
    <source>
        <dbReference type="Google" id="ProtNLM"/>
    </source>
</evidence>
<dbReference type="EMBL" id="UWJD01000001">
    <property type="protein sequence ID" value="VCT83619.1"/>
    <property type="molecule type" value="Genomic_DNA"/>
</dbReference>
<dbReference type="InterPro" id="IPR012337">
    <property type="entry name" value="RNaseH-like_sf"/>
</dbReference>
<reference evidence="2 3" key="1">
    <citation type="submission" date="2018-06" db="EMBL/GenBank/DDBJ databases">
        <authorList>
            <consortium name="IHU Genomes"/>
        </authorList>
    </citation>
    <scope>NUCLEOTIDE SEQUENCE [LARGE SCALE GENOMIC DNA]</scope>
    <source>
        <strain evidence="2 3">NEC25</strain>
    </source>
</reference>
<dbReference type="GO" id="GO:0032196">
    <property type="term" value="P:transposition"/>
    <property type="evidence" value="ECO:0007669"/>
    <property type="project" value="TreeGrafter"/>
</dbReference>
<protein>
    <recommendedName>
        <fullName evidence="4">IS30 family transposase</fullName>
    </recommendedName>
</protein>
<sequence length="69" mass="8059">MKVNVYFADPYSSWQRGANGLIRKFFPKKFDFSTITQENVDIVENILNNIPRKCLEFKAPLEVFNELSS</sequence>
<evidence type="ECO:0000313" key="1">
    <source>
        <dbReference type="EMBL" id="CAG9706921.1"/>
    </source>
</evidence>
<evidence type="ECO:0000313" key="3">
    <source>
        <dbReference type="Proteomes" id="UP000431451"/>
    </source>
</evidence>